<dbReference type="GO" id="GO:0030267">
    <property type="term" value="F:glyoxylate reductase (NADPH) activity"/>
    <property type="evidence" value="ECO:0007669"/>
    <property type="project" value="TreeGrafter"/>
</dbReference>
<keyword evidence="8" id="KW-1185">Reference proteome</keyword>
<dbReference type="InterPro" id="IPR036291">
    <property type="entry name" value="NAD(P)-bd_dom_sf"/>
</dbReference>
<accession>A0A7X6HDV9</accession>
<dbReference type="PROSITE" id="PS00671">
    <property type="entry name" value="D_2_HYDROXYACID_DH_3"/>
    <property type="match status" value="1"/>
</dbReference>
<evidence type="ECO:0000256" key="3">
    <source>
        <dbReference type="ARBA" id="ARBA00023027"/>
    </source>
</evidence>
<dbReference type="InterPro" id="IPR006140">
    <property type="entry name" value="D-isomer_DH_NAD-bd"/>
</dbReference>
<proteinExistence type="inferred from homology"/>
<dbReference type="GO" id="GO:0016618">
    <property type="term" value="F:hydroxypyruvate reductase [NAD(P)H] activity"/>
    <property type="evidence" value="ECO:0007669"/>
    <property type="project" value="TreeGrafter"/>
</dbReference>
<dbReference type="GO" id="GO:0051287">
    <property type="term" value="F:NAD binding"/>
    <property type="evidence" value="ECO:0007669"/>
    <property type="project" value="InterPro"/>
</dbReference>
<evidence type="ECO:0000259" key="6">
    <source>
        <dbReference type="Pfam" id="PF02826"/>
    </source>
</evidence>
<dbReference type="AlphaFoldDB" id="A0A7X6HDV9"/>
<comment type="similarity">
    <text evidence="1 4">Belongs to the D-isomer specific 2-hydroxyacid dehydrogenase family.</text>
</comment>
<evidence type="ECO:0000256" key="2">
    <source>
        <dbReference type="ARBA" id="ARBA00023002"/>
    </source>
</evidence>
<dbReference type="Pfam" id="PF02826">
    <property type="entry name" value="2-Hacid_dh_C"/>
    <property type="match status" value="1"/>
</dbReference>
<dbReference type="InterPro" id="IPR050223">
    <property type="entry name" value="D-isomer_2-hydroxyacid_DH"/>
</dbReference>
<dbReference type="SUPFAM" id="SSF51735">
    <property type="entry name" value="NAD(P)-binding Rossmann-fold domains"/>
    <property type="match status" value="1"/>
</dbReference>
<evidence type="ECO:0000256" key="4">
    <source>
        <dbReference type="RuleBase" id="RU003719"/>
    </source>
</evidence>
<sequence length="314" mass="33257">MAQAITTITFPDPALLESVAPLPAGFTAGLWDLRGDPEGVRAQEIDAVILPYMAGGDWRVLGTLPQLKLVQTQTTGYDGIAELVGPEVAIASAAGVHAAATAELAVGLVLASLRGIDQMVRDQSAAFWNSVRRRSLADSRVLLVGVGGIGRGIGRRLEPFEVELTRVGRTARDDDAGHVHGTDELVALAGRCDVMIVVTPLDEDTRHLVDAEVLAAMPDGALLVNVARGAVVDPEALTSEVLSGRLKAAVDVFDPEPLPPDHPLWRSDDIIISPHVGGNTTAFGPRMVKLLRSQLARLARGERPENLVRPGPFA</sequence>
<organism evidence="7 8">
    <name type="scientific">Arthrobacter mobilis</name>
    <dbReference type="NCBI Taxonomy" id="2724944"/>
    <lineage>
        <taxon>Bacteria</taxon>
        <taxon>Bacillati</taxon>
        <taxon>Actinomycetota</taxon>
        <taxon>Actinomycetes</taxon>
        <taxon>Micrococcales</taxon>
        <taxon>Micrococcaceae</taxon>
        <taxon>Arthrobacter</taxon>
    </lineage>
</organism>
<feature type="domain" description="D-isomer specific 2-hydroxyacid dehydrogenase catalytic" evidence="5">
    <location>
        <begin position="41"/>
        <end position="308"/>
    </location>
</feature>
<comment type="caution">
    <text evidence="7">The sequence shown here is derived from an EMBL/GenBank/DDBJ whole genome shotgun (WGS) entry which is preliminary data.</text>
</comment>
<gene>
    <name evidence="7" type="ORF">HGG74_08865</name>
</gene>
<dbReference type="PANTHER" id="PTHR10996">
    <property type="entry name" value="2-HYDROXYACID DEHYDROGENASE-RELATED"/>
    <property type="match status" value="1"/>
</dbReference>
<dbReference type="PANTHER" id="PTHR10996:SF178">
    <property type="entry name" value="2-HYDROXYACID DEHYDROGENASE YGL185C-RELATED"/>
    <property type="match status" value="1"/>
</dbReference>
<evidence type="ECO:0000313" key="7">
    <source>
        <dbReference type="EMBL" id="NKX54645.1"/>
    </source>
</evidence>
<dbReference type="InterPro" id="IPR029753">
    <property type="entry name" value="D-isomer_DH_CS"/>
</dbReference>
<dbReference type="Gene3D" id="3.40.50.720">
    <property type="entry name" value="NAD(P)-binding Rossmann-like Domain"/>
    <property type="match status" value="2"/>
</dbReference>
<dbReference type="SUPFAM" id="SSF52283">
    <property type="entry name" value="Formate/glycerate dehydrogenase catalytic domain-like"/>
    <property type="match status" value="1"/>
</dbReference>
<evidence type="ECO:0000256" key="1">
    <source>
        <dbReference type="ARBA" id="ARBA00005854"/>
    </source>
</evidence>
<dbReference type="InterPro" id="IPR006139">
    <property type="entry name" value="D-isomer_2_OHA_DH_cat_dom"/>
</dbReference>
<keyword evidence="3" id="KW-0520">NAD</keyword>
<name>A0A7X6HDV9_9MICC</name>
<dbReference type="EMBL" id="JAAZSQ010000006">
    <property type="protein sequence ID" value="NKX54645.1"/>
    <property type="molecule type" value="Genomic_DNA"/>
</dbReference>
<dbReference type="RefSeq" id="WP_168485982.1">
    <property type="nucleotide sequence ID" value="NZ_JAAZSQ010000006.1"/>
</dbReference>
<protein>
    <submittedName>
        <fullName evidence="7">Hydroxyacid dehydrogenase</fullName>
    </submittedName>
</protein>
<dbReference type="Pfam" id="PF00389">
    <property type="entry name" value="2-Hacid_dh"/>
    <property type="match status" value="1"/>
</dbReference>
<evidence type="ECO:0000259" key="5">
    <source>
        <dbReference type="Pfam" id="PF00389"/>
    </source>
</evidence>
<dbReference type="Proteomes" id="UP000544090">
    <property type="component" value="Unassembled WGS sequence"/>
</dbReference>
<dbReference type="GO" id="GO:0005829">
    <property type="term" value="C:cytosol"/>
    <property type="evidence" value="ECO:0007669"/>
    <property type="project" value="TreeGrafter"/>
</dbReference>
<keyword evidence="2 4" id="KW-0560">Oxidoreductase</keyword>
<reference evidence="7 8" key="1">
    <citation type="submission" date="2020-04" db="EMBL/GenBank/DDBJ databases">
        <title>Arthrobacter sp. nov.</title>
        <authorList>
            <person name="Liu S."/>
        </authorList>
    </citation>
    <scope>NUCLEOTIDE SEQUENCE [LARGE SCALE GENOMIC DNA]</scope>
    <source>
        <strain evidence="7 8">E918</strain>
    </source>
</reference>
<feature type="domain" description="D-isomer specific 2-hydroxyacid dehydrogenase NAD-binding" evidence="6">
    <location>
        <begin position="106"/>
        <end position="277"/>
    </location>
</feature>
<evidence type="ECO:0000313" key="8">
    <source>
        <dbReference type="Proteomes" id="UP000544090"/>
    </source>
</evidence>